<dbReference type="InterPro" id="IPR050135">
    <property type="entry name" value="dGTPase-like"/>
</dbReference>
<dbReference type="HAMAP" id="MF_01212">
    <property type="entry name" value="dGTPase_type2"/>
    <property type="match status" value="1"/>
</dbReference>
<feature type="domain" description="HD" evidence="3">
    <location>
        <begin position="61"/>
        <end position="238"/>
    </location>
</feature>
<evidence type="ECO:0000313" key="4">
    <source>
        <dbReference type="EMBL" id="KAA5545080.1"/>
    </source>
</evidence>
<proteinExistence type="inferred from homology"/>
<dbReference type="CDD" id="cd00077">
    <property type="entry name" value="HDc"/>
    <property type="match status" value="1"/>
</dbReference>
<dbReference type="Gene3D" id="1.10.3550.10">
    <property type="entry name" value="eoxyguanosinetriphosphate triphosphohydrolase domain-like"/>
    <property type="match status" value="1"/>
</dbReference>
<evidence type="ECO:0000313" key="5">
    <source>
        <dbReference type="Proteomes" id="UP000323426"/>
    </source>
</evidence>
<keyword evidence="1 2" id="KW-0378">Hydrolase</keyword>
<dbReference type="Proteomes" id="UP000323426">
    <property type="component" value="Unassembled WGS sequence"/>
</dbReference>
<dbReference type="InterPro" id="IPR003607">
    <property type="entry name" value="HD/PDEase_dom"/>
</dbReference>
<gene>
    <name evidence="4" type="primary">dgt</name>
    <name evidence="4" type="ORF">F0145_13590</name>
</gene>
<dbReference type="AlphaFoldDB" id="A0A5M6DFB8"/>
<evidence type="ECO:0000259" key="3">
    <source>
        <dbReference type="PROSITE" id="PS51831"/>
    </source>
</evidence>
<dbReference type="EMBL" id="VWSF01000009">
    <property type="protein sequence ID" value="KAA5545080.1"/>
    <property type="molecule type" value="Genomic_DNA"/>
</dbReference>
<comment type="caution">
    <text evidence="4">The sequence shown here is derived from an EMBL/GenBank/DDBJ whole genome shotgun (WGS) entry which is preliminary data.</text>
</comment>
<dbReference type="GO" id="GO:0008832">
    <property type="term" value="F:dGTPase activity"/>
    <property type="evidence" value="ECO:0007669"/>
    <property type="project" value="TreeGrafter"/>
</dbReference>
<dbReference type="InterPro" id="IPR026875">
    <property type="entry name" value="PHydrolase_assoc_dom"/>
</dbReference>
<dbReference type="SMART" id="SM00471">
    <property type="entry name" value="HDc"/>
    <property type="match status" value="1"/>
</dbReference>
<evidence type="ECO:0000256" key="2">
    <source>
        <dbReference type="HAMAP-Rule" id="MF_01212"/>
    </source>
</evidence>
<dbReference type="SUPFAM" id="SSF109604">
    <property type="entry name" value="HD-domain/PDEase-like"/>
    <property type="match status" value="1"/>
</dbReference>
<dbReference type="PANTHER" id="PTHR11373:SF32">
    <property type="entry name" value="DEOXYGUANOSINETRIPHOSPHATE TRIPHOSPHOHYDROLASE"/>
    <property type="match status" value="1"/>
</dbReference>
<dbReference type="PROSITE" id="PS51831">
    <property type="entry name" value="HD"/>
    <property type="match status" value="1"/>
</dbReference>
<comment type="similarity">
    <text evidence="2">Belongs to the dGTPase family. Type 2 subfamily.</text>
</comment>
<dbReference type="Pfam" id="PF01966">
    <property type="entry name" value="HD"/>
    <property type="match status" value="1"/>
</dbReference>
<dbReference type="InterPro" id="IPR023023">
    <property type="entry name" value="dNTPase_2"/>
</dbReference>
<dbReference type="PANTHER" id="PTHR11373">
    <property type="entry name" value="DEOXYNUCLEOSIDE TRIPHOSPHATE TRIPHOSPHOHYDROLASE"/>
    <property type="match status" value="1"/>
</dbReference>
<name>A0A5M6DFB8_9BACT</name>
<dbReference type="Gene3D" id="1.10.3210.10">
    <property type="entry name" value="Hypothetical protein af1432"/>
    <property type="match status" value="1"/>
</dbReference>
<sequence length="491" mass="56561">MKKLYNIISDCDREIPTINDTAYRNDFRRDYARLIHSSSFRRLQGKTQLFPGVESDFFRNRLTHSIEVAQIAKTIALKLNEDEFFKNVGKIDTELIEFAALAHDLGHPPFGHNGEEALNELMFDSGGYEGNAQTLRILTKIEKKAFKGNKHHFDYNGNIDNRCGLNLCYRTLAAILKHDKEIPESLGENPFVHKGYYHHDKELVKRIKHNVTGRPGFSDNFRTIECYIMDIADDIAYSTYDLEDAFKAKFLTPLDLLGAKAESLKRVAAKVSRNMEKEGVSTIYSEVDISIIIQDLFYELLAYTPEDIVSKFNTEFTSVSDDELNPRRVAEFASHFASTSYMMALDAAQDGYLRTQLTSTLVNRFIEGVDFEPNEDIPALSKVYLKKQTREEVEVLKNFTFTSQIESSRLKIAEVRGKEIVKTIFDALYKDDRGYQLMPDDYQFVFSRIPSADLYRKRIICDFIAGMTDRYAIEFYGRLKSENPQTIFKPF</sequence>
<dbReference type="Pfam" id="PF13286">
    <property type="entry name" value="HD_assoc"/>
    <property type="match status" value="1"/>
</dbReference>
<reference evidence="4 5" key="1">
    <citation type="submission" date="2019-09" db="EMBL/GenBank/DDBJ databases">
        <title>Genome sequence and assembly of Adhaeribacter sp.</title>
        <authorList>
            <person name="Chhetri G."/>
        </authorList>
    </citation>
    <scope>NUCLEOTIDE SEQUENCE [LARGE SCALE GENOMIC DNA]</scope>
    <source>
        <strain evidence="4 5">DK36</strain>
    </source>
</reference>
<dbReference type="NCBIfam" id="TIGR01353">
    <property type="entry name" value="dGTP_triPase"/>
    <property type="match status" value="1"/>
</dbReference>
<dbReference type="GO" id="GO:0006203">
    <property type="term" value="P:dGTP catabolic process"/>
    <property type="evidence" value="ECO:0007669"/>
    <property type="project" value="TreeGrafter"/>
</dbReference>
<dbReference type="InterPro" id="IPR027432">
    <property type="entry name" value="dGTP_triphosphohydrolase_C"/>
</dbReference>
<keyword evidence="5" id="KW-1185">Reference proteome</keyword>
<dbReference type="InterPro" id="IPR006261">
    <property type="entry name" value="dGTPase"/>
</dbReference>
<dbReference type="InterPro" id="IPR006674">
    <property type="entry name" value="HD_domain"/>
</dbReference>
<organism evidence="4 5">
    <name type="scientific">Adhaeribacter rhizoryzae</name>
    <dbReference type="NCBI Taxonomy" id="2607907"/>
    <lineage>
        <taxon>Bacteria</taxon>
        <taxon>Pseudomonadati</taxon>
        <taxon>Bacteroidota</taxon>
        <taxon>Cytophagia</taxon>
        <taxon>Cytophagales</taxon>
        <taxon>Hymenobacteraceae</taxon>
        <taxon>Adhaeribacter</taxon>
    </lineage>
</organism>
<dbReference type="RefSeq" id="WP_150088963.1">
    <property type="nucleotide sequence ID" value="NZ_VWSF01000009.1"/>
</dbReference>
<evidence type="ECO:0000256" key="1">
    <source>
        <dbReference type="ARBA" id="ARBA00022801"/>
    </source>
</evidence>
<protein>
    <recommendedName>
        <fullName evidence="2">Deoxyguanosinetriphosphate triphosphohydrolase-like protein</fullName>
    </recommendedName>
</protein>
<accession>A0A5M6DFB8</accession>